<dbReference type="InterPro" id="IPR008271">
    <property type="entry name" value="Ser/Thr_kinase_AS"/>
</dbReference>
<evidence type="ECO:0000256" key="4">
    <source>
        <dbReference type="RuleBase" id="RU000304"/>
    </source>
</evidence>
<dbReference type="GO" id="GO:0005524">
    <property type="term" value="F:ATP binding"/>
    <property type="evidence" value="ECO:0007669"/>
    <property type="project" value="UniProtKB-UniRule"/>
</dbReference>
<dbReference type="AlphaFoldDB" id="A0A4U0XPF6"/>
<evidence type="ECO:0000256" key="5">
    <source>
        <dbReference type="SAM" id="MobiDB-lite"/>
    </source>
</evidence>
<comment type="caution">
    <text evidence="7">The sequence shown here is derived from an EMBL/GenBank/DDBJ whole genome shotgun (WGS) entry which is preliminary data.</text>
</comment>
<dbReference type="FunFam" id="3.30.200.20:FF:000153">
    <property type="entry name" value="Calcium/calmodulin-dependent protein kinase type I"/>
    <property type="match status" value="1"/>
</dbReference>
<dbReference type="InterPro" id="IPR017441">
    <property type="entry name" value="Protein_kinase_ATP_BS"/>
</dbReference>
<evidence type="ECO:0000256" key="3">
    <source>
        <dbReference type="PROSITE-ProRule" id="PRU10141"/>
    </source>
</evidence>
<feature type="compositionally biased region" description="Low complexity" evidence="5">
    <location>
        <begin position="331"/>
        <end position="347"/>
    </location>
</feature>
<evidence type="ECO:0000313" key="7">
    <source>
        <dbReference type="EMBL" id="TKA77458.1"/>
    </source>
</evidence>
<dbReference type="InterPro" id="IPR000719">
    <property type="entry name" value="Prot_kinase_dom"/>
</dbReference>
<keyword evidence="4" id="KW-0723">Serine/threonine-protein kinase</keyword>
<dbReference type="Gene3D" id="1.10.510.10">
    <property type="entry name" value="Transferase(Phosphotransferase) domain 1"/>
    <property type="match status" value="1"/>
</dbReference>
<dbReference type="InterPro" id="IPR011009">
    <property type="entry name" value="Kinase-like_dom_sf"/>
</dbReference>
<dbReference type="Gene3D" id="3.30.200.20">
    <property type="entry name" value="Phosphorylase Kinase, domain 1"/>
    <property type="match status" value="1"/>
</dbReference>
<dbReference type="SMART" id="SM00220">
    <property type="entry name" value="S_TKc"/>
    <property type="match status" value="1"/>
</dbReference>
<proteinExistence type="inferred from homology"/>
<accession>A0A4U0XPF6</accession>
<keyword evidence="4" id="KW-0808">Transferase</keyword>
<organism evidence="7 8">
    <name type="scientific">Friedmanniomyces simplex</name>
    <dbReference type="NCBI Taxonomy" id="329884"/>
    <lineage>
        <taxon>Eukaryota</taxon>
        <taxon>Fungi</taxon>
        <taxon>Dikarya</taxon>
        <taxon>Ascomycota</taxon>
        <taxon>Pezizomycotina</taxon>
        <taxon>Dothideomycetes</taxon>
        <taxon>Dothideomycetidae</taxon>
        <taxon>Mycosphaerellales</taxon>
        <taxon>Teratosphaeriaceae</taxon>
        <taxon>Friedmanniomyces</taxon>
    </lineage>
</organism>
<dbReference type="STRING" id="329884.A0A4U0XPF6"/>
<protein>
    <recommendedName>
        <fullName evidence="6">Protein kinase domain-containing protein</fullName>
    </recommendedName>
</protein>
<dbReference type="PANTHER" id="PTHR24347">
    <property type="entry name" value="SERINE/THREONINE-PROTEIN KINASE"/>
    <property type="match status" value="1"/>
</dbReference>
<evidence type="ECO:0000313" key="8">
    <source>
        <dbReference type="Proteomes" id="UP000309340"/>
    </source>
</evidence>
<comment type="similarity">
    <text evidence="4">Belongs to the protein kinase superfamily.</text>
</comment>
<dbReference type="CDD" id="cd05117">
    <property type="entry name" value="STKc_CAMK"/>
    <property type="match status" value="1"/>
</dbReference>
<name>A0A4U0XPF6_9PEZI</name>
<reference evidence="7 8" key="1">
    <citation type="submission" date="2017-03" db="EMBL/GenBank/DDBJ databases">
        <title>Genomes of endolithic fungi from Antarctica.</title>
        <authorList>
            <person name="Coleine C."/>
            <person name="Masonjones S."/>
            <person name="Stajich J.E."/>
        </authorList>
    </citation>
    <scope>NUCLEOTIDE SEQUENCE [LARGE SCALE GENOMIC DNA]</scope>
    <source>
        <strain evidence="7 8">CCFEE 5184</strain>
    </source>
</reference>
<dbReference type="SUPFAM" id="SSF56112">
    <property type="entry name" value="Protein kinase-like (PK-like)"/>
    <property type="match status" value="1"/>
</dbReference>
<keyword evidence="4" id="KW-0418">Kinase</keyword>
<sequence length="419" mass="46549">MAAPQAAAQVQPCRYKTGKTLGAGSYSVVKECVHIDTGRYYAAKVINKRLMAGREHMVRNEIAVLKRVSMGHQNILTLVDYFETMNNLYLVTDLALGGELFDRICRKGSYYESDAADLIRATLSAVAYLHDHGIVHRDLKPENLLFRTPEDNADLLIADFGLSRIMDEEQFHVLTTTCGTPGYMAPEIFKKSGHGKPVDLWAIGVITYFLLCGYTPFDRDSNLEEMQAILAADYSFTPLEYWRNVSLTARQFIKRCLTIDPTQRITAHEALSHQWIAGPESGRGEEDLLPTVKKNFNARRTLHKAIDTVRAINQLRAGGMGMMDGVLSKPPQRGGSAQQQQQAPAEQQPKEEGNVSGEGQMPQDTEMADAPDANGGAKVDSLDPRGHGRGQTEAQIAEQRRRIEEAQRGMWQSRNAQAA</sequence>
<keyword evidence="8" id="KW-1185">Reference proteome</keyword>
<dbReference type="FunFam" id="1.10.510.10:FF:000257">
    <property type="entry name" value="Calcium/calmodulin-dependent protein kinase type I"/>
    <property type="match status" value="1"/>
</dbReference>
<dbReference type="PROSITE" id="PS50011">
    <property type="entry name" value="PROTEIN_KINASE_DOM"/>
    <property type="match status" value="1"/>
</dbReference>
<dbReference type="PROSITE" id="PS00107">
    <property type="entry name" value="PROTEIN_KINASE_ATP"/>
    <property type="match status" value="1"/>
</dbReference>
<dbReference type="PROSITE" id="PS00108">
    <property type="entry name" value="PROTEIN_KINASE_ST"/>
    <property type="match status" value="1"/>
</dbReference>
<dbReference type="OrthoDB" id="40902at2759"/>
<evidence type="ECO:0000256" key="1">
    <source>
        <dbReference type="ARBA" id="ARBA00022741"/>
    </source>
</evidence>
<feature type="binding site" evidence="3">
    <location>
        <position position="44"/>
    </location>
    <ligand>
        <name>ATP</name>
        <dbReference type="ChEBI" id="CHEBI:30616"/>
    </ligand>
</feature>
<dbReference type="Proteomes" id="UP000309340">
    <property type="component" value="Unassembled WGS sequence"/>
</dbReference>
<evidence type="ECO:0000259" key="6">
    <source>
        <dbReference type="PROSITE" id="PS50011"/>
    </source>
</evidence>
<gene>
    <name evidence="7" type="ORF">B0A55_04757</name>
</gene>
<keyword evidence="2 3" id="KW-0067">ATP-binding</keyword>
<dbReference type="EMBL" id="NAJQ01000137">
    <property type="protein sequence ID" value="TKA77458.1"/>
    <property type="molecule type" value="Genomic_DNA"/>
</dbReference>
<dbReference type="GO" id="GO:0004674">
    <property type="term" value="F:protein serine/threonine kinase activity"/>
    <property type="evidence" value="ECO:0007669"/>
    <property type="project" value="UniProtKB-KW"/>
</dbReference>
<feature type="region of interest" description="Disordered" evidence="5">
    <location>
        <begin position="321"/>
        <end position="419"/>
    </location>
</feature>
<dbReference type="Pfam" id="PF00069">
    <property type="entry name" value="Pkinase"/>
    <property type="match status" value="1"/>
</dbReference>
<feature type="compositionally biased region" description="Polar residues" evidence="5">
    <location>
        <begin position="410"/>
        <end position="419"/>
    </location>
</feature>
<evidence type="ECO:0000256" key="2">
    <source>
        <dbReference type="ARBA" id="ARBA00022840"/>
    </source>
</evidence>
<keyword evidence="1 3" id="KW-0547">Nucleotide-binding</keyword>
<feature type="compositionally biased region" description="Basic and acidic residues" evidence="5">
    <location>
        <begin position="398"/>
        <end position="407"/>
    </location>
</feature>
<feature type="domain" description="Protein kinase" evidence="6">
    <location>
        <begin position="15"/>
        <end position="276"/>
    </location>
</feature>